<sequence>MAQIVNDWRLDFMRAHPRLFDVMPGEPEHSFGYPLCNEGWREVLENLCIRIEAVLQQGETFAFVRIKQKMGILRVDWDGGISDETEIRVVEAVDLATARSACTCEICGIEGTLYSNREWLATRCSRHATGDPVPRRPGFENVHLLRRRPSGSDMYHARYDRDTDTLTEIEPPSDSDE</sequence>
<evidence type="ECO:0000313" key="2">
    <source>
        <dbReference type="EMBL" id="MBB5053936.1"/>
    </source>
</evidence>
<protein>
    <submittedName>
        <fullName evidence="2">Uncharacterized protein</fullName>
    </submittedName>
</protein>
<proteinExistence type="predicted"/>
<feature type="compositionally biased region" description="Acidic residues" evidence="1">
    <location>
        <begin position="165"/>
        <end position="177"/>
    </location>
</feature>
<dbReference type="RefSeq" id="WP_184087646.1">
    <property type="nucleotide sequence ID" value="NZ_JACHIJ010000005.1"/>
</dbReference>
<comment type="caution">
    <text evidence="2">The sequence shown here is derived from an EMBL/GenBank/DDBJ whole genome shotgun (WGS) entry which is preliminary data.</text>
</comment>
<feature type="compositionally biased region" description="Basic and acidic residues" evidence="1">
    <location>
        <begin position="155"/>
        <end position="164"/>
    </location>
</feature>
<reference evidence="2 3" key="1">
    <citation type="submission" date="2020-08" db="EMBL/GenBank/DDBJ databases">
        <title>Genomic Encyclopedia of Type Strains, Phase IV (KMG-IV): sequencing the most valuable type-strain genomes for metagenomic binning, comparative biology and taxonomic classification.</title>
        <authorList>
            <person name="Goeker M."/>
        </authorList>
    </citation>
    <scope>NUCLEOTIDE SEQUENCE [LARGE SCALE GENOMIC DNA]</scope>
    <source>
        <strain evidence="2 3">DSM 17498</strain>
    </source>
</reference>
<dbReference type="Proteomes" id="UP000521227">
    <property type="component" value="Unassembled WGS sequence"/>
</dbReference>
<gene>
    <name evidence="2" type="ORF">HNQ36_003936</name>
</gene>
<dbReference type="EMBL" id="JACHIJ010000005">
    <property type="protein sequence ID" value="MBB5053936.1"/>
    <property type="molecule type" value="Genomic_DNA"/>
</dbReference>
<organism evidence="2 3">
    <name type="scientific">Afipia massiliensis</name>
    <dbReference type="NCBI Taxonomy" id="211460"/>
    <lineage>
        <taxon>Bacteria</taxon>
        <taxon>Pseudomonadati</taxon>
        <taxon>Pseudomonadota</taxon>
        <taxon>Alphaproteobacteria</taxon>
        <taxon>Hyphomicrobiales</taxon>
        <taxon>Nitrobacteraceae</taxon>
        <taxon>Afipia</taxon>
    </lineage>
</organism>
<accession>A0A840NB68</accession>
<feature type="region of interest" description="Disordered" evidence="1">
    <location>
        <begin position="153"/>
        <end position="177"/>
    </location>
</feature>
<name>A0A840NB68_9BRAD</name>
<dbReference type="AlphaFoldDB" id="A0A840NB68"/>
<evidence type="ECO:0000256" key="1">
    <source>
        <dbReference type="SAM" id="MobiDB-lite"/>
    </source>
</evidence>
<evidence type="ECO:0000313" key="3">
    <source>
        <dbReference type="Proteomes" id="UP000521227"/>
    </source>
</evidence>